<accession>A0A378LD26</accession>
<sequence length="376" mass="42430">MNNKTYLMPDEPTRFTPLFMDKMLEHTERLSASDITIQTGEPIYAEVYGKLLRITNRRLSNTELGDLINAIYGPNATTQLLSGKDIDTHYEFRPNRGVRYRYRVNGTACLVEGHDAIQITLRTIPTTPPRLETMNLPDNVLEAIAPQEGIVFITGATGSGKSTLLASIIRDLIETEDSNRKVLTYESPIEFVYDEIETISAVVSQSEIPRHLPSFADGVRNALRRKPRLIMVGECRDAETISAALEAALTGHPVYTTLHTSGVAETMRRLVTSFSGEERLGRTIDILETIRLCIWQKLVPTVDEKRVALREYLVFDEEVRDILLESDPNDVTSATRKLVRQKGQLMTWDAKAKFEQGIISERVYKLIIAGAKEYQQ</sequence>
<evidence type="ECO:0000259" key="2">
    <source>
        <dbReference type="Pfam" id="PF00437"/>
    </source>
</evidence>
<evidence type="ECO:0000313" key="6">
    <source>
        <dbReference type="Proteomes" id="UP000255110"/>
    </source>
</evidence>
<dbReference type="STRING" id="460.Lstg_1108"/>
<reference evidence="3 5" key="1">
    <citation type="submission" date="2015-11" db="EMBL/GenBank/DDBJ databases">
        <title>Genomic analysis of 38 Legionella species identifies large and diverse effector repertoires.</title>
        <authorList>
            <person name="Burstein D."/>
            <person name="Amaro F."/>
            <person name="Zusman T."/>
            <person name="Lifshitz Z."/>
            <person name="Cohen O."/>
            <person name="Gilbert J.A."/>
            <person name="Pupko T."/>
            <person name="Shuman H.A."/>
            <person name="Segal G."/>
        </authorList>
    </citation>
    <scope>NUCLEOTIDE SEQUENCE [LARGE SCALE GENOMIC DNA]</scope>
    <source>
        <strain evidence="3 5">SC-18-C9</strain>
    </source>
</reference>
<dbReference type="InterPro" id="IPR027417">
    <property type="entry name" value="P-loop_NTPase"/>
</dbReference>
<dbReference type="InterPro" id="IPR050921">
    <property type="entry name" value="T4SS_GSP_E_ATPase"/>
</dbReference>
<organism evidence="4 6">
    <name type="scientific">Legionella steigerwaltii</name>
    <dbReference type="NCBI Taxonomy" id="460"/>
    <lineage>
        <taxon>Bacteria</taxon>
        <taxon>Pseudomonadati</taxon>
        <taxon>Pseudomonadota</taxon>
        <taxon>Gammaproteobacteria</taxon>
        <taxon>Legionellales</taxon>
        <taxon>Legionellaceae</taxon>
        <taxon>Legionella</taxon>
    </lineage>
</organism>
<dbReference type="EMBL" id="UGOY01000001">
    <property type="protein sequence ID" value="STY24270.1"/>
    <property type="molecule type" value="Genomic_DNA"/>
</dbReference>
<evidence type="ECO:0000313" key="3">
    <source>
        <dbReference type="EMBL" id="KTD78639.1"/>
    </source>
</evidence>
<dbReference type="SUPFAM" id="SSF52540">
    <property type="entry name" value="P-loop containing nucleoside triphosphate hydrolases"/>
    <property type="match status" value="1"/>
</dbReference>
<dbReference type="InterPro" id="IPR013363">
    <property type="entry name" value="Dot_Icm_DotB"/>
</dbReference>
<dbReference type="PANTHER" id="PTHR30486:SF6">
    <property type="entry name" value="TYPE IV PILUS RETRACTATION ATPASE PILT"/>
    <property type="match status" value="1"/>
</dbReference>
<dbReference type="AlphaFoldDB" id="A0A378LD26"/>
<dbReference type="RefSeq" id="WP_058476684.1">
    <property type="nucleotide sequence ID" value="NZ_CAAAIO010000005.1"/>
</dbReference>
<keyword evidence="5" id="KW-1185">Reference proteome</keyword>
<dbReference type="Pfam" id="PF00437">
    <property type="entry name" value="T2SSE"/>
    <property type="match status" value="1"/>
</dbReference>
<dbReference type="PANTHER" id="PTHR30486">
    <property type="entry name" value="TWITCHING MOTILITY PROTEIN PILT"/>
    <property type="match status" value="1"/>
</dbReference>
<proteinExistence type="inferred from homology"/>
<dbReference type="Gene3D" id="3.40.50.300">
    <property type="entry name" value="P-loop containing nucleotide triphosphate hydrolases"/>
    <property type="match status" value="1"/>
</dbReference>
<dbReference type="InterPro" id="IPR001482">
    <property type="entry name" value="T2SS/T4SS_dom"/>
</dbReference>
<dbReference type="CDD" id="cd19516">
    <property type="entry name" value="DotB_TraJ"/>
    <property type="match status" value="1"/>
</dbReference>
<comment type="similarity">
    <text evidence="1">Belongs to the GSP E family.</text>
</comment>
<dbReference type="Gene3D" id="3.30.450.90">
    <property type="match status" value="1"/>
</dbReference>
<dbReference type="EMBL" id="LNYZ01000008">
    <property type="protein sequence ID" value="KTD78639.1"/>
    <property type="molecule type" value="Genomic_DNA"/>
</dbReference>
<feature type="domain" description="Bacterial type II secretion system protein E" evidence="2">
    <location>
        <begin position="137"/>
        <end position="305"/>
    </location>
</feature>
<name>A0A378LD26_9GAMM</name>
<dbReference type="GO" id="GO:0016887">
    <property type="term" value="F:ATP hydrolysis activity"/>
    <property type="evidence" value="ECO:0007669"/>
    <property type="project" value="InterPro"/>
</dbReference>
<gene>
    <name evidence="4" type="primary">yggR_2</name>
    <name evidence="3" type="ORF">Lstg_1108</name>
    <name evidence="4" type="ORF">NCTC11991_02887</name>
</gene>
<dbReference type="Proteomes" id="UP000054820">
    <property type="component" value="Unassembled WGS sequence"/>
</dbReference>
<dbReference type="NCBIfam" id="TIGR02524">
    <property type="entry name" value="dot_icm_DotB"/>
    <property type="match status" value="1"/>
</dbReference>
<reference evidence="4 6" key="2">
    <citation type="submission" date="2018-06" db="EMBL/GenBank/DDBJ databases">
        <authorList>
            <consortium name="Pathogen Informatics"/>
            <person name="Doyle S."/>
        </authorList>
    </citation>
    <scope>NUCLEOTIDE SEQUENCE [LARGE SCALE GENOMIC DNA]</scope>
    <source>
        <strain evidence="4 6">NCTC11991</strain>
    </source>
</reference>
<dbReference type="OrthoDB" id="6189814at2"/>
<dbReference type="Proteomes" id="UP000255110">
    <property type="component" value="Unassembled WGS sequence"/>
</dbReference>
<evidence type="ECO:0000313" key="5">
    <source>
        <dbReference type="Proteomes" id="UP000054820"/>
    </source>
</evidence>
<protein>
    <submittedName>
        <fullName evidence="4">DotB</fullName>
    </submittedName>
</protein>
<evidence type="ECO:0000313" key="4">
    <source>
        <dbReference type="EMBL" id="STY24270.1"/>
    </source>
</evidence>
<evidence type="ECO:0000256" key="1">
    <source>
        <dbReference type="ARBA" id="ARBA00006611"/>
    </source>
</evidence>